<sequence length="51" mass="5637">MVKYVGFGELNKHPIVPKLVTPVVLPYVMLQTVEAVAHVDGVEIHRSKVVV</sequence>
<dbReference type="EMBL" id="AVFO01000023">
    <property type="protein sequence ID" value="ESU26108.1"/>
    <property type="molecule type" value="Genomic_DNA"/>
</dbReference>
<protein>
    <submittedName>
        <fullName evidence="1">Uncharacterized protein</fullName>
    </submittedName>
</protein>
<comment type="caution">
    <text evidence="1">The sequence shown here is derived from an EMBL/GenBank/DDBJ whole genome shotgun (WGS) entry which is preliminary data.</text>
</comment>
<gene>
    <name evidence="1" type="ORF">FSS13T_12600</name>
</gene>
<dbReference type="Proteomes" id="UP000018234">
    <property type="component" value="Unassembled WGS sequence"/>
</dbReference>
<reference evidence="1 2" key="1">
    <citation type="submission" date="2013-08" db="EMBL/GenBank/DDBJ databases">
        <title>Flavobacterium saliperosum type strain genome sequencing.</title>
        <authorList>
            <person name="Lee K."/>
            <person name="Yi H."/>
            <person name="Park S."/>
            <person name="Chun J."/>
        </authorList>
    </citation>
    <scope>NUCLEOTIDE SEQUENCE [LARGE SCALE GENOMIC DNA]</scope>
    <source>
        <strain evidence="1 2">S13</strain>
    </source>
</reference>
<keyword evidence="2" id="KW-1185">Reference proteome</keyword>
<proteinExistence type="predicted"/>
<evidence type="ECO:0000313" key="1">
    <source>
        <dbReference type="EMBL" id="ESU26108.1"/>
    </source>
</evidence>
<name>A0ABP2ZZS2_9FLAO</name>
<accession>A0ABP2ZZS2</accession>
<evidence type="ECO:0000313" key="2">
    <source>
        <dbReference type="Proteomes" id="UP000018234"/>
    </source>
</evidence>
<organism evidence="1 2">
    <name type="scientific">Flavobacterium saliperosum S13</name>
    <dbReference type="NCBI Taxonomy" id="1341155"/>
    <lineage>
        <taxon>Bacteria</taxon>
        <taxon>Pseudomonadati</taxon>
        <taxon>Bacteroidota</taxon>
        <taxon>Flavobacteriia</taxon>
        <taxon>Flavobacteriales</taxon>
        <taxon>Flavobacteriaceae</taxon>
        <taxon>Flavobacterium</taxon>
    </lineage>
</organism>